<dbReference type="NCBIfam" id="NF002449">
    <property type="entry name" value="PRK01617.1"/>
    <property type="match status" value="1"/>
</dbReference>
<dbReference type="InterPro" id="IPR004027">
    <property type="entry name" value="SEC_C_motif"/>
</dbReference>
<evidence type="ECO:0000313" key="3">
    <source>
        <dbReference type="Proteomes" id="UP000006228"/>
    </source>
</evidence>
<gene>
    <name evidence="2" type="ORF">VISI1226_22842</name>
</gene>
<dbReference type="RefSeq" id="WP_008080584.1">
    <property type="nucleotide sequence ID" value="NZ_AEVT01000106.1"/>
</dbReference>
<dbReference type="Proteomes" id="UP000006228">
    <property type="component" value="Unassembled WGS sequence"/>
</dbReference>
<dbReference type="NCBIfam" id="NF002592">
    <property type="entry name" value="PRK02250.1"/>
    <property type="match status" value="1"/>
</dbReference>
<accession>E8MC10</accession>
<proteinExistence type="predicted"/>
<organism evidence="2 3">
    <name type="scientific">Vibrio sinaloensis DSM 21326</name>
    <dbReference type="NCBI Taxonomy" id="945550"/>
    <lineage>
        <taxon>Bacteria</taxon>
        <taxon>Pseudomonadati</taxon>
        <taxon>Pseudomonadota</taxon>
        <taxon>Gammaproteobacteria</taxon>
        <taxon>Vibrionales</taxon>
        <taxon>Vibrionaceae</taxon>
        <taxon>Vibrio</taxon>
        <taxon>Vibrio oreintalis group</taxon>
    </lineage>
</organism>
<dbReference type="Gene3D" id="3.10.450.50">
    <property type="match status" value="1"/>
</dbReference>
<dbReference type="InterPro" id="IPR032710">
    <property type="entry name" value="NTF2-like_dom_sf"/>
</dbReference>
<dbReference type="InterPro" id="IPR048469">
    <property type="entry name" value="YchJ-like_M"/>
</dbReference>
<dbReference type="eggNOG" id="COG3012">
    <property type="taxonomic scope" value="Bacteria"/>
</dbReference>
<evidence type="ECO:0000259" key="1">
    <source>
        <dbReference type="Pfam" id="PF17775"/>
    </source>
</evidence>
<dbReference type="EMBL" id="AEVT01000106">
    <property type="protein sequence ID" value="EGA68414.1"/>
    <property type="molecule type" value="Genomic_DNA"/>
</dbReference>
<comment type="caution">
    <text evidence="2">The sequence shown here is derived from an EMBL/GenBank/DDBJ whole genome shotgun (WGS) entry which is preliminary data.</text>
</comment>
<dbReference type="SUPFAM" id="SSF54427">
    <property type="entry name" value="NTF2-like"/>
    <property type="match status" value="1"/>
</dbReference>
<dbReference type="PANTHER" id="PTHR33747:SF1">
    <property type="entry name" value="ADENYLATE CYCLASE-ASSOCIATED CAP C-TERMINAL DOMAIN-CONTAINING PROTEIN"/>
    <property type="match status" value="1"/>
</dbReference>
<reference evidence="2 3" key="1">
    <citation type="journal article" date="2012" name="Int. J. Syst. Evol. Microbiol.">
        <title>Vibrio caribbeanicus sp. nov., isolated from the marine sponge Scleritoderma cyanea.</title>
        <authorList>
            <person name="Hoffmann M."/>
            <person name="Monday S.R."/>
            <person name="Allard M.W."/>
            <person name="Strain E.A."/>
            <person name="Whittaker P."/>
            <person name="Naum M."/>
            <person name="McCarthy P.J."/>
            <person name="Lopez J.V."/>
            <person name="Fischer M."/>
            <person name="Brown E.W."/>
        </authorList>
    </citation>
    <scope>NUCLEOTIDE SEQUENCE [LARGE SCALE GENOMIC DNA]</scope>
    <source>
        <strain evidence="3">DSMZ 21326</strain>
    </source>
</reference>
<dbReference type="Pfam" id="PF17775">
    <property type="entry name" value="YchJ_M-like"/>
    <property type="match status" value="1"/>
</dbReference>
<dbReference type="OrthoDB" id="21421at2"/>
<evidence type="ECO:0000313" key="2">
    <source>
        <dbReference type="EMBL" id="EGA68414.1"/>
    </source>
</evidence>
<protein>
    <recommendedName>
        <fullName evidence="1">YchJ-like middle NTF2-like domain-containing protein</fullName>
    </recommendedName>
</protein>
<dbReference type="Pfam" id="PF02810">
    <property type="entry name" value="SEC-C"/>
    <property type="match status" value="2"/>
</dbReference>
<sequence length="163" mass="18465">MSLCPCDSQQNYADCCEPIHLNHAAATIPEQLMRARYCAHVKGLVDFVVNTYHSSCQAESQRKEIAESIDSDWCGLEVVQSEAGKDSNEGYVTFKAFFNQDGQQYCLEERSRFVRENGLWFYIDGTFPQVEDERLSQPIQQLKVGRNDPCICGSGKKFKKCCG</sequence>
<dbReference type="SUPFAM" id="SSF103642">
    <property type="entry name" value="Sec-C motif"/>
    <property type="match status" value="1"/>
</dbReference>
<feature type="domain" description="YchJ-like middle NTF2-like" evidence="1">
    <location>
        <begin position="29"/>
        <end position="125"/>
    </location>
</feature>
<dbReference type="PANTHER" id="PTHR33747">
    <property type="entry name" value="UPF0225 PROTEIN SCO1677"/>
    <property type="match status" value="1"/>
</dbReference>
<dbReference type="GeneID" id="95571052"/>
<name>E8MC10_PHOS4</name>
<dbReference type="AlphaFoldDB" id="E8MC10"/>